<dbReference type="EC" id="5.1.3.13" evidence="3 7"/>
<dbReference type="GO" id="GO:0019305">
    <property type="term" value="P:dTDP-rhamnose biosynthetic process"/>
    <property type="evidence" value="ECO:0007669"/>
    <property type="project" value="UniProtKB-UniRule"/>
</dbReference>
<reference evidence="8 9" key="1">
    <citation type="submission" date="2020-08" db="EMBL/GenBank/DDBJ databases">
        <title>Genomic Encyclopedia of Type Strains, Phase IV (KMG-IV): sequencing the most valuable type-strain genomes for metagenomic binning, comparative biology and taxonomic classification.</title>
        <authorList>
            <person name="Goeker M."/>
        </authorList>
    </citation>
    <scope>NUCLEOTIDE SEQUENCE [LARGE SCALE GENOMIC DNA]</scope>
    <source>
        <strain evidence="8 9">DSM 26189</strain>
    </source>
</reference>
<evidence type="ECO:0000256" key="7">
    <source>
        <dbReference type="RuleBase" id="RU364069"/>
    </source>
</evidence>
<comment type="function">
    <text evidence="2 7">Catalyzes the epimerization of the C3' and C5'positions of dTDP-6-deoxy-D-xylo-4-hexulose, forming dTDP-6-deoxy-L-lyxo-4-hexulose.</text>
</comment>
<dbReference type="GO" id="GO:0005829">
    <property type="term" value="C:cytosol"/>
    <property type="evidence" value="ECO:0007669"/>
    <property type="project" value="TreeGrafter"/>
</dbReference>
<comment type="subunit">
    <text evidence="7">Homodimer.</text>
</comment>
<dbReference type="InterPro" id="IPR011051">
    <property type="entry name" value="RmlC_Cupin_sf"/>
</dbReference>
<evidence type="ECO:0000256" key="1">
    <source>
        <dbReference type="ARBA" id="ARBA00001298"/>
    </source>
</evidence>
<dbReference type="RefSeq" id="WP_188071800.1">
    <property type="nucleotide sequence ID" value="NZ_BSPS01000019.1"/>
</dbReference>
<evidence type="ECO:0000256" key="5">
    <source>
        <dbReference type="PIRSR" id="PIRSR600888-1"/>
    </source>
</evidence>
<comment type="caution">
    <text evidence="8">The sequence shown here is derived from an EMBL/GenBank/DDBJ whole genome shotgun (WGS) entry which is preliminary data.</text>
</comment>
<feature type="active site" description="Proton donor" evidence="5">
    <location>
        <position position="127"/>
    </location>
</feature>
<dbReference type="CDD" id="cd00438">
    <property type="entry name" value="cupin_RmlC"/>
    <property type="match status" value="1"/>
</dbReference>
<dbReference type="Pfam" id="PF00908">
    <property type="entry name" value="dTDP_sugar_isom"/>
    <property type="match status" value="1"/>
</dbReference>
<evidence type="ECO:0000256" key="3">
    <source>
        <dbReference type="ARBA" id="ARBA00012098"/>
    </source>
</evidence>
<gene>
    <name evidence="8" type="ORF">GGR43_001967</name>
</gene>
<dbReference type="InterPro" id="IPR000888">
    <property type="entry name" value="RmlC-like"/>
</dbReference>
<dbReference type="NCBIfam" id="TIGR01221">
    <property type="entry name" value="rmlC"/>
    <property type="match status" value="1"/>
</dbReference>
<dbReference type="UniPathway" id="UPA00124"/>
<dbReference type="Proteomes" id="UP000571950">
    <property type="component" value="Unassembled WGS sequence"/>
</dbReference>
<dbReference type="SUPFAM" id="SSF51182">
    <property type="entry name" value="RmlC-like cupins"/>
    <property type="match status" value="1"/>
</dbReference>
<comment type="pathway">
    <text evidence="7">Carbohydrate biosynthesis; dTDP-L-rhamnose biosynthesis.</text>
</comment>
<accession>A0A7W6FPW1</accession>
<dbReference type="PANTHER" id="PTHR21047">
    <property type="entry name" value="DTDP-6-DEOXY-D-GLUCOSE-3,5 EPIMERASE"/>
    <property type="match status" value="1"/>
</dbReference>
<dbReference type="PANTHER" id="PTHR21047:SF2">
    <property type="entry name" value="THYMIDINE DIPHOSPHO-4-KETO-RHAMNOSE 3,5-EPIMERASE"/>
    <property type="match status" value="1"/>
</dbReference>
<dbReference type="GO" id="GO:0008830">
    <property type="term" value="F:dTDP-4-dehydrorhamnose 3,5-epimerase activity"/>
    <property type="evidence" value="ECO:0007669"/>
    <property type="project" value="UniProtKB-UniRule"/>
</dbReference>
<proteinExistence type="inferred from homology"/>
<name>A0A7W6FPW1_9SPHN</name>
<evidence type="ECO:0000256" key="2">
    <source>
        <dbReference type="ARBA" id="ARBA00001997"/>
    </source>
</evidence>
<dbReference type="GO" id="GO:0000271">
    <property type="term" value="P:polysaccharide biosynthetic process"/>
    <property type="evidence" value="ECO:0007669"/>
    <property type="project" value="TreeGrafter"/>
</dbReference>
<evidence type="ECO:0000313" key="8">
    <source>
        <dbReference type="EMBL" id="MBB3926250.1"/>
    </source>
</evidence>
<keyword evidence="7 8" id="KW-0413">Isomerase</keyword>
<feature type="site" description="Participates in a stacking interaction with the thymidine ring of dTDP-4-oxo-6-deoxyglucose" evidence="6">
    <location>
        <position position="133"/>
    </location>
</feature>
<comment type="similarity">
    <text evidence="7">Belongs to the dTDP-4-dehydrorhamnose 3,5-epimerase family.</text>
</comment>
<protein>
    <recommendedName>
        <fullName evidence="4 7">dTDP-4-dehydrorhamnose 3,5-epimerase</fullName>
        <ecNumber evidence="3 7">5.1.3.13</ecNumber>
    </recommendedName>
    <alternativeName>
        <fullName evidence="7">Thymidine diphospho-4-keto-rhamnose 3,5-epimerase</fullName>
    </alternativeName>
</protein>
<comment type="catalytic activity">
    <reaction evidence="1 7">
        <text>dTDP-4-dehydro-6-deoxy-alpha-D-glucose = dTDP-4-dehydro-beta-L-rhamnose</text>
        <dbReference type="Rhea" id="RHEA:16969"/>
        <dbReference type="ChEBI" id="CHEBI:57649"/>
        <dbReference type="ChEBI" id="CHEBI:62830"/>
        <dbReference type="EC" id="5.1.3.13"/>
    </reaction>
</comment>
<dbReference type="Gene3D" id="2.60.120.10">
    <property type="entry name" value="Jelly Rolls"/>
    <property type="match status" value="1"/>
</dbReference>
<evidence type="ECO:0000256" key="4">
    <source>
        <dbReference type="ARBA" id="ARBA00019595"/>
    </source>
</evidence>
<organism evidence="8 9">
    <name type="scientific">Sphingobium jiangsuense</name>
    <dbReference type="NCBI Taxonomy" id="870476"/>
    <lineage>
        <taxon>Bacteria</taxon>
        <taxon>Pseudomonadati</taxon>
        <taxon>Pseudomonadota</taxon>
        <taxon>Alphaproteobacteria</taxon>
        <taxon>Sphingomonadales</taxon>
        <taxon>Sphingomonadaceae</taxon>
        <taxon>Sphingobium</taxon>
    </lineage>
</organism>
<evidence type="ECO:0000313" key="9">
    <source>
        <dbReference type="Proteomes" id="UP000571950"/>
    </source>
</evidence>
<dbReference type="AlphaFoldDB" id="A0A7W6FPW1"/>
<evidence type="ECO:0000256" key="6">
    <source>
        <dbReference type="PIRSR" id="PIRSR600888-3"/>
    </source>
</evidence>
<keyword evidence="9" id="KW-1185">Reference proteome</keyword>
<feature type="active site" description="Proton acceptor" evidence="5">
    <location>
        <position position="57"/>
    </location>
</feature>
<sequence length="190" mass="21129">MPNPIKLIKTRRFSDPRGWFRENFVENRWADQLEADLHFVQDNQSYSARPGTLRGIHFQLPPHAQAKLVWCLRGSIYDVAVDLRSGSPTYGHYVSAELSAENGMQQFIPVGFGHGFVTLEPDTEVAYKVSDYYAPECEAGLRWDCPELGIDWPLPSSGPLLSSKDEALPGLAGFSSPFPYDGNPLVAIGD</sequence>
<dbReference type="InterPro" id="IPR014710">
    <property type="entry name" value="RmlC-like_jellyroll"/>
</dbReference>
<dbReference type="EMBL" id="JACIDT010000006">
    <property type="protein sequence ID" value="MBB3926250.1"/>
    <property type="molecule type" value="Genomic_DNA"/>
</dbReference>